<reference evidence="3" key="1">
    <citation type="journal article" date="2014" name="Front. Microbiol.">
        <title>High frequency of phylogenetically diverse reductive dehalogenase-homologous genes in deep subseafloor sedimentary metagenomes.</title>
        <authorList>
            <person name="Kawai M."/>
            <person name="Futagami T."/>
            <person name="Toyoda A."/>
            <person name="Takaki Y."/>
            <person name="Nishi S."/>
            <person name="Hori S."/>
            <person name="Arai W."/>
            <person name="Tsubouchi T."/>
            <person name="Morono Y."/>
            <person name="Uchiyama I."/>
            <person name="Ito T."/>
            <person name="Fujiyama A."/>
            <person name="Inagaki F."/>
            <person name="Takami H."/>
        </authorList>
    </citation>
    <scope>NUCLEOTIDE SEQUENCE</scope>
    <source>
        <strain evidence="3">Expedition CK06-06</strain>
    </source>
</reference>
<comment type="caution">
    <text evidence="3">The sequence shown here is derived from an EMBL/GenBank/DDBJ whole genome shotgun (WGS) entry which is preliminary data.</text>
</comment>
<accession>X0X6D6</accession>
<feature type="non-terminal residue" evidence="3">
    <location>
        <position position="151"/>
    </location>
</feature>
<keyword evidence="2" id="KW-0812">Transmembrane</keyword>
<keyword evidence="2" id="KW-0472">Membrane</keyword>
<evidence type="ECO:0000313" key="3">
    <source>
        <dbReference type="EMBL" id="GAG20531.1"/>
    </source>
</evidence>
<feature type="coiled-coil region" evidence="1">
    <location>
        <begin position="71"/>
        <end position="101"/>
    </location>
</feature>
<dbReference type="EMBL" id="BARS01039576">
    <property type="protein sequence ID" value="GAG20531.1"/>
    <property type="molecule type" value="Genomic_DNA"/>
</dbReference>
<protein>
    <submittedName>
        <fullName evidence="3">Uncharacterized protein</fullName>
    </submittedName>
</protein>
<evidence type="ECO:0000256" key="1">
    <source>
        <dbReference type="SAM" id="Coils"/>
    </source>
</evidence>
<keyword evidence="2" id="KW-1133">Transmembrane helix</keyword>
<evidence type="ECO:0000256" key="2">
    <source>
        <dbReference type="SAM" id="Phobius"/>
    </source>
</evidence>
<gene>
    <name evidence="3" type="ORF">S01H1_60430</name>
</gene>
<feature type="transmembrane region" description="Helical" evidence="2">
    <location>
        <begin position="44"/>
        <end position="65"/>
    </location>
</feature>
<proteinExistence type="predicted"/>
<sequence>MNFGKNGPLGGLKKHIIIIYIALTVIVLLTLFTDVFRTSEAGSIPQLVWLLCALILMIAVITMLFKAFRILDALEANGTKLERINESLEKIRADLSQVNQSSRLSGTAKAILFRDTERQSLREAVFDKLQQQDFDTTYEIIDEIARSTEYQ</sequence>
<dbReference type="AlphaFoldDB" id="X0X6D6"/>
<keyword evidence="1" id="KW-0175">Coiled coil</keyword>
<organism evidence="3">
    <name type="scientific">marine sediment metagenome</name>
    <dbReference type="NCBI Taxonomy" id="412755"/>
    <lineage>
        <taxon>unclassified sequences</taxon>
        <taxon>metagenomes</taxon>
        <taxon>ecological metagenomes</taxon>
    </lineage>
</organism>
<feature type="transmembrane region" description="Helical" evidence="2">
    <location>
        <begin position="12"/>
        <end position="32"/>
    </location>
</feature>
<name>X0X6D6_9ZZZZ</name>